<organism evidence="1 2">
    <name type="scientific">Keratinibaculum paraultunense</name>
    <dbReference type="NCBI Taxonomy" id="1278232"/>
    <lineage>
        <taxon>Bacteria</taxon>
        <taxon>Bacillati</taxon>
        <taxon>Bacillota</taxon>
        <taxon>Tissierellia</taxon>
        <taxon>Tissierellales</taxon>
        <taxon>Tepidimicrobiaceae</taxon>
        <taxon>Keratinibaculum</taxon>
    </lineage>
</organism>
<name>A0A4R3KXF7_9FIRM</name>
<accession>A0A4R3KXF7</accession>
<proteinExistence type="predicted"/>
<dbReference type="EMBL" id="SMAE01000004">
    <property type="protein sequence ID" value="TCS90527.1"/>
    <property type="molecule type" value="Genomic_DNA"/>
</dbReference>
<dbReference type="PIRSF" id="PIRSF003109">
    <property type="entry name" value="McrC"/>
    <property type="match status" value="1"/>
</dbReference>
<gene>
    <name evidence="1" type="ORF">EDD65_10468</name>
</gene>
<protein>
    <submittedName>
        <fullName evidence="1">5-methylcytosine-specific restriction enzyme subunit McrC</fullName>
    </submittedName>
</protein>
<dbReference type="InterPro" id="IPR019292">
    <property type="entry name" value="McrC"/>
</dbReference>
<dbReference type="NCBIfam" id="NF007277">
    <property type="entry name" value="PRK09736.1"/>
    <property type="match status" value="1"/>
</dbReference>
<dbReference type="InterPro" id="IPR014407">
    <property type="entry name" value="McrC_bac"/>
</dbReference>
<dbReference type="AlphaFoldDB" id="A0A4R3KXF7"/>
<keyword evidence="2" id="KW-1185">Reference proteome</keyword>
<dbReference type="RefSeq" id="WP_132026799.1">
    <property type="nucleotide sequence ID" value="NZ_CP068564.1"/>
</dbReference>
<dbReference type="PANTHER" id="PTHR38733:SF1">
    <property type="entry name" value="TYPE IV METHYL-DIRECTED RESTRICTION ENZYME ECOKMCRBC"/>
    <property type="match status" value="1"/>
</dbReference>
<dbReference type="OrthoDB" id="9786961at2"/>
<evidence type="ECO:0000313" key="1">
    <source>
        <dbReference type="EMBL" id="TCS90527.1"/>
    </source>
</evidence>
<reference evidence="1 2" key="1">
    <citation type="submission" date="2019-03" db="EMBL/GenBank/DDBJ databases">
        <title>Genomic Encyclopedia of Type Strains, Phase IV (KMG-IV): sequencing the most valuable type-strain genomes for metagenomic binning, comparative biology and taxonomic classification.</title>
        <authorList>
            <person name="Goeker M."/>
        </authorList>
    </citation>
    <scope>NUCLEOTIDE SEQUENCE [LARGE SCALE GENOMIC DNA]</scope>
    <source>
        <strain evidence="1 2">DSM 26752</strain>
    </source>
</reference>
<dbReference type="PANTHER" id="PTHR38733">
    <property type="entry name" value="PROTEIN MCRC"/>
    <property type="match status" value="1"/>
</dbReference>
<dbReference type="GO" id="GO:0009307">
    <property type="term" value="P:DNA restriction-modification system"/>
    <property type="evidence" value="ECO:0007669"/>
    <property type="project" value="InterPro"/>
</dbReference>
<evidence type="ECO:0000313" key="2">
    <source>
        <dbReference type="Proteomes" id="UP000294567"/>
    </source>
</evidence>
<dbReference type="Proteomes" id="UP000294567">
    <property type="component" value="Unassembled WGS sequence"/>
</dbReference>
<dbReference type="Pfam" id="PF10117">
    <property type="entry name" value="McrBC"/>
    <property type="match status" value="1"/>
</dbReference>
<sequence>MIPIRNIYYMLCYAWENTLKQEDEVLLDTEAFDNIYNLLSFILIQEVTKLIKSGIARGYVGYSERLPLVRGKINLNNTLKKQTLIRKQIVCDYDKFSENITMNQIIKSTMEILLICPEVDKKYREQFKMLLRNFTNVDSIDLNNIHWNRIAYNRNNKKYRLIVNVCELINTGLIVKGEKGSSKFPAFIRDRAMAKLYEKFILNFYKYELKDIKTSSSWINWQLDEPPRDNLLPIMKTDIELEGNGKKLIIDTKYYANALSKSNFSETKTLISSNLYQIFAYVKNTEYEGEVSGMLLYPTVNYDLDSKYKMSGNNIYVKTVNLGEDFDKIKSRLLSIGYILYDTENNIV</sequence>
<comment type="caution">
    <text evidence="1">The sequence shown here is derived from an EMBL/GenBank/DDBJ whole genome shotgun (WGS) entry which is preliminary data.</text>
</comment>